<reference evidence="1 2" key="1">
    <citation type="submission" date="2022-05" db="EMBL/GenBank/DDBJ databases">
        <authorList>
            <consortium name="Genoscope - CEA"/>
            <person name="William W."/>
        </authorList>
    </citation>
    <scope>NUCLEOTIDE SEQUENCE [LARGE SCALE GENOMIC DNA]</scope>
</reference>
<proteinExistence type="predicted"/>
<accession>A0AAU9Y726</accession>
<sequence>MKRDDSNIEDVYDGALYQREFKPEPYNISVKLNTDGVAIFHSSQFGVWPLFLLVNELPPAMRQVKQKWSC</sequence>
<protein>
    <submittedName>
        <fullName evidence="1">Uncharacterized protein</fullName>
    </submittedName>
</protein>
<dbReference type="Proteomes" id="UP001159428">
    <property type="component" value="Unassembled WGS sequence"/>
</dbReference>
<feature type="non-terminal residue" evidence="1">
    <location>
        <position position="70"/>
    </location>
</feature>
<comment type="caution">
    <text evidence="1">The sequence shown here is derived from an EMBL/GenBank/DDBJ whole genome shotgun (WGS) entry which is preliminary data.</text>
</comment>
<organism evidence="1 2">
    <name type="scientific">Pocillopora meandrina</name>
    <dbReference type="NCBI Taxonomy" id="46732"/>
    <lineage>
        <taxon>Eukaryota</taxon>
        <taxon>Metazoa</taxon>
        <taxon>Cnidaria</taxon>
        <taxon>Anthozoa</taxon>
        <taxon>Hexacorallia</taxon>
        <taxon>Scleractinia</taxon>
        <taxon>Astrocoeniina</taxon>
        <taxon>Pocilloporidae</taxon>
        <taxon>Pocillopora</taxon>
    </lineage>
</organism>
<evidence type="ECO:0000313" key="2">
    <source>
        <dbReference type="Proteomes" id="UP001159428"/>
    </source>
</evidence>
<dbReference type="AlphaFoldDB" id="A0AAU9Y726"/>
<name>A0AAU9Y726_9CNID</name>
<gene>
    <name evidence="1" type="ORF">PMEA_00013599</name>
</gene>
<evidence type="ECO:0000313" key="1">
    <source>
        <dbReference type="EMBL" id="CAH3170223.1"/>
    </source>
</evidence>
<keyword evidence="2" id="KW-1185">Reference proteome</keyword>
<dbReference type="EMBL" id="CALNXJ010000236">
    <property type="protein sequence ID" value="CAH3170223.1"/>
    <property type="molecule type" value="Genomic_DNA"/>
</dbReference>